<comment type="catalytic activity">
    <reaction evidence="1">
        <text>S-ubiquitinyl-[E2 ubiquitin-conjugating enzyme]-L-cysteine + [acceptor protein]-L-lysine = [E2 ubiquitin-conjugating enzyme]-L-cysteine + N(6)-ubiquitinyl-[acceptor protein]-L-lysine.</text>
        <dbReference type="EC" id="2.3.2.27"/>
    </reaction>
</comment>
<keyword evidence="5" id="KW-0479">Metal-binding</keyword>
<name>A0ABD1YE53_9MARC</name>
<dbReference type="InterPro" id="IPR001841">
    <property type="entry name" value="Znf_RING"/>
</dbReference>
<evidence type="ECO:0000256" key="3">
    <source>
        <dbReference type="ARBA" id="ARBA00012483"/>
    </source>
</evidence>
<dbReference type="SMART" id="SM00184">
    <property type="entry name" value="RING"/>
    <property type="match status" value="1"/>
</dbReference>
<dbReference type="AlphaFoldDB" id="A0ABD1YE53"/>
<gene>
    <name evidence="12" type="ORF">R1flu_013642</name>
</gene>
<dbReference type="Proteomes" id="UP001605036">
    <property type="component" value="Unassembled WGS sequence"/>
</dbReference>
<dbReference type="PROSITE" id="PS00518">
    <property type="entry name" value="ZF_RING_1"/>
    <property type="match status" value="1"/>
</dbReference>
<dbReference type="SUPFAM" id="SSF57850">
    <property type="entry name" value="RING/U-box"/>
    <property type="match status" value="1"/>
</dbReference>
<dbReference type="PANTHER" id="PTHR46764:SF2">
    <property type="entry name" value="E3 UBIQUITIN-PROTEIN LIGASE BAH1-LIKE-RELATED"/>
    <property type="match status" value="1"/>
</dbReference>
<comment type="pathway">
    <text evidence="2">Protein modification; protein ubiquitination.</text>
</comment>
<dbReference type="PROSITE" id="PS50089">
    <property type="entry name" value="ZF_RING_2"/>
    <property type="match status" value="1"/>
</dbReference>
<evidence type="ECO:0000256" key="4">
    <source>
        <dbReference type="ARBA" id="ARBA00022679"/>
    </source>
</evidence>
<dbReference type="Gene3D" id="3.30.40.10">
    <property type="entry name" value="Zinc/RING finger domain, C3HC4 (zinc finger)"/>
    <property type="match status" value="1"/>
</dbReference>
<dbReference type="InterPro" id="IPR004331">
    <property type="entry name" value="SPX_dom"/>
</dbReference>
<organism evidence="12 13">
    <name type="scientific">Riccia fluitans</name>
    <dbReference type="NCBI Taxonomy" id="41844"/>
    <lineage>
        <taxon>Eukaryota</taxon>
        <taxon>Viridiplantae</taxon>
        <taxon>Streptophyta</taxon>
        <taxon>Embryophyta</taxon>
        <taxon>Marchantiophyta</taxon>
        <taxon>Marchantiopsida</taxon>
        <taxon>Marchantiidae</taxon>
        <taxon>Marchantiales</taxon>
        <taxon>Ricciaceae</taxon>
        <taxon>Riccia</taxon>
    </lineage>
</organism>
<sequence>MKFGKKYSIFIETEAKRMLPECSSVEFKRLKKLLKKCSLHDGTTGVSSGRLSVGDVQSDLSWDSDNETCSQTGSRKAEPDEQASCAVCDAQFFPELAKAVSSVVDCFTNSSRQLRSLHLASGPKKLYLRFKTKIPSDSPNMIRFGNILVSYGCMSAVAVRKILKKYDKIHGSQSGRAFQSKLQAMRAELLQSPWLVELGALAINLMEPRVSLSQNKTEESDQAQQGKIWTCNLDTEKQTLSCVVPETVQLDFNLQCSICLDIVFDPVALGCGHIFCCSCVCAAASIPTFQGVRAARRGAKCPLCRQAGVYAYAIYLQELAVLIRLRCQDYFNARREEEREKRLKEAKEHWERETAAIMGF</sequence>
<feature type="domain" description="RING-type" evidence="10">
    <location>
        <begin position="256"/>
        <end position="305"/>
    </location>
</feature>
<protein>
    <recommendedName>
        <fullName evidence="3">RING-type E3 ubiquitin transferase</fullName>
        <ecNumber evidence="3">2.3.2.27</ecNumber>
    </recommendedName>
</protein>
<dbReference type="PANTHER" id="PTHR46764">
    <property type="entry name" value="E3 UBIQUITIN-PROTEIN LIGASE BAH1"/>
    <property type="match status" value="1"/>
</dbReference>
<dbReference type="Pfam" id="PF00097">
    <property type="entry name" value="zf-C3HC4"/>
    <property type="match status" value="1"/>
</dbReference>
<evidence type="ECO:0000259" key="10">
    <source>
        <dbReference type="PROSITE" id="PS50089"/>
    </source>
</evidence>
<dbReference type="InterPro" id="IPR033326">
    <property type="entry name" value="BAH1"/>
</dbReference>
<keyword evidence="8" id="KW-0862">Zinc</keyword>
<evidence type="ECO:0000259" key="11">
    <source>
        <dbReference type="PROSITE" id="PS51382"/>
    </source>
</evidence>
<keyword evidence="6 9" id="KW-0863">Zinc-finger</keyword>
<evidence type="ECO:0000313" key="12">
    <source>
        <dbReference type="EMBL" id="KAL2628956.1"/>
    </source>
</evidence>
<dbReference type="GO" id="GO:0061630">
    <property type="term" value="F:ubiquitin protein ligase activity"/>
    <property type="evidence" value="ECO:0007669"/>
    <property type="project" value="UniProtKB-EC"/>
</dbReference>
<evidence type="ECO:0000256" key="5">
    <source>
        <dbReference type="ARBA" id="ARBA00022723"/>
    </source>
</evidence>
<dbReference type="InterPro" id="IPR013083">
    <property type="entry name" value="Znf_RING/FYVE/PHD"/>
</dbReference>
<dbReference type="EMBL" id="JBHFFA010000004">
    <property type="protein sequence ID" value="KAL2628956.1"/>
    <property type="molecule type" value="Genomic_DNA"/>
</dbReference>
<reference evidence="12 13" key="1">
    <citation type="submission" date="2024-09" db="EMBL/GenBank/DDBJ databases">
        <title>Chromosome-scale assembly of Riccia fluitans.</title>
        <authorList>
            <person name="Paukszto L."/>
            <person name="Sawicki J."/>
            <person name="Karawczyk K."/>
            <person name="Piernik-Szablinska J."/>
            <person name="Szczecinska M."/>
            <person name="Mazdziarz M."/>
        </authorList>
    </citation>
    <scope>NUCLEOTIDE SEQUENCE [LARGE SCALE GENOMIC DNA]</scope>
    <source>
        <strain evidence="12">Rf_01</strain>
        <tissue evidence="12">Aerial parts of the thallus</tissue>
    </source>
</reference>
<keyword evidence="7" id="KW-0833">Ubl conjugation pathway</keyword>
<evidence type="ECO:0000313" key="13">
    <source>
        <dbReference type="Proteomes" id="UP001605036"/>
    </source>
</evidence>
<keyword evidence="13" id="KW-1185">Reference proteome</keyword>
<dbReference type="EC" id="2.3.2.27" evidence="3"/>
<dbReference type="PROSITE" id="PS51382">
    <property type="entry name" value="SPX"/>
    <property type="match status" value="1"/>
</dbReference>
<dbReference type="InterPro" id="IPR018957">
    <property type="entry name" value="Znf_C3HC4_RING-type"/>
</dbReference>
<dbReference type="InterPro" id="IPR017907">
    <property type="entry name" value="Znf_RING_CS"/>
</dbReference>
<comment type="caution">
    <text evidence="12">The sequence shown here is derived from an EMBL/GenBank/DDBJ whole genome shotgun (WGS) entry which is preliminary data.</text>
</comment>
<evidence type="ECO:0000256" key="8">
    <source>
        <dbReference type="ARBA" id="ARBA00022833"/>
    </source>
</evidence>
<accession>A0ABD1YE53</accession>
<feature type="domain" description="SPX" evidence="11">
    <location>
        <begin position="1"/>
        <end position="180"/>
    </location>
</feature>
<proteinExistence type="predicted"/>
<evidence type="ECO:0000256" key="9">
    <source>
        <dbReference type="PROSITE-ProRule" id="PRU00175"/>
    </source>
</evidence>
<dbReference type="GO" id="GO:0008270">
    <property type="term" value="F:zinc ion binding"/>
    <property type="evidence" value="ECO:0007669"/>
    <property type="project" value="UniProtKB-KW"/>
</dbReference>
<evidence type="ECO:0000256" key="6">
    <source>
        <dbReference type="ARBA" id="ARBA00022771"/>
    </source>
</evidence>
<keyword evidence="4" id="KW-0808">Transferase</keyword>
<evidence type="ECO:0000256" key="7">
    <source>
        <dbReference type="ARBA" id="ARBA00022786"/>
    </source>
</evidence>
<evidence type="ECO:0000256" key="1">
    <source>
        <dbReference type="ARBA" id="ARBA00000900"/>
    </source>
</evidence>
<evidence type="ECO:0000256" key="2">
    <source>
        <dbReference type="ARBA" id="ARBA00004906"/>
    </source>
</evidence>